<dbReference type="Pfam" id="PF02548">
    <property type="entry name" value="Pantoate_transf"/>
    <property type="match status" value="1"/>
</dbReference>
<comment type="cofactor">
    <cofactor evidence="7 10">
        <name>Mg(2+)</name>
        <dbReference type="ChEBI" id="CHEBI:18420"/>
    </cofactor>
    <text evidence="7 10">Binds 1 Mg(2+) ion per subunit.</text>
</comment>
<dbReference type="GO" id="GO:0015940">
    <property type="term" value="P:pantothenate biosynthetic process"/>
    <property type="evidence" value="ECO:0007669"/>
    <property type="project" value="UniProtKB-UniRule"/>
</dbReference>
<accession>A0A1N7JLD0</accession>
<evidence type="ECO:0000256" key="8">
    <source>
        <dbReference type="PIRSR" id="PIRSR000388-1"/>
    </source>
</evidence>
<protein>
    <recommendedName>
        <fullName evidence="7">3-methyl-2-oxobutanoate hydroxymethyltransferase</fullName>
        <ecNumber evidence="7">2.1.2.11</ecNumber>
    </recommendedName>
    <alternativeName>
        <fullName evidence="7">Ketopantoate hydroxymethyltransferase</fullName>
        <shortName evidence="7">KPHMT</shortName>
    </alternativeName>
</protein>
<reference evidence="12" key="1">
    <citation type="submission" date="2017-01" db="EMBL/GenBank/DDBJ databases">
        <authorList>
            <person name="Varghese N."/>
            <person name="Submissions S."/>
        </authorList>
    </citation>
    <scope>NUCLEOTIDE SEQUENCE [LARGE SCALE GENOMIC DNA]</scope>
    <source>
        <strain evidence="12">DSM 16176</strain>
    </source>
</reference>
<keyword evidence="4 7" id="KW-0566">Pantothenate biosynthesis</keyword>
<organism evidence="11 12">
    <name type="scientific">Alicyclobacillus vulcanalis</name>
    <dbReference type="NCBI Taxonomy" id="252246"/>
    <lineage>
        <taxon>Bacteria</taxon>
        <taxon>Bacillati</taxon>
        <taxon>Bacillota</taxon>
        <taxon>Bacilli</taxon>
        <taxon>Bacillales</taxon>
        <taxon>Alicyclobacillaceae</taxon>
        <taxon>Alicyclobacillus</taxon>
    </lineage>
</organism>
<evidence type="ECO:0000256" key="6">
    <source>
        <dbReference type="ARBA" id="ARBA00056497"/>
    </source>
</evidence>
<dbReference type="FunFam" id="3.20.20.60:FF:000003">
    <property type="entry name" value="3-methyl-2-oxobutanoate hydroxymethyltransferase"/>
    <property type="match status" value="1"/>
</dbReference>
<feature type="binding site" evidence="7 10">
    <location>
        <position position="117"/>
    </location>
    <ligand>
        <name>Mg(2+)</name>
        <dbReference type="ChEBI" id="CHEBI:18420"/>
    </ligand>
</feature>
<feature type="binding site" evidence="7 9">
    <location>
        <position position="85"/>
    </location>
    <ligand>
        <name>3-methyl-2-oxobutanoate</name>
        <dbReference type="ChEBI" id="CHEBI:11851"/>
    </ligand>
</feature>
<dbReference type="AlphaFoldDB" id="A0A1N7JLD0"/>
<evidence type="ECO:0000313" key="11">
    <source>
        <dbReference type="EMBL" id="SIS50149.1"/>
    </source>
</evidence>
<dbReference type="GO" id="GO:0000287">
    <property type="term" value="F:magnesium ion binding"/>
    <property type="evidence" value="ECO:0007669"/>
    <property type="project" value="TreeGrafter"/>
</dbReference>
<comment type="catalytic activity">
    <reaction evidence="7">
        <text>(6R)-5,10-methylene-5,6,7,8-tetrahydrofolate + 3-methyl-2-oxobutanoate + H2O = 2-dehydropantoate + (6S)-5,6,7,8-tetrahydrofolate</text>
        <dbReference type="Rhea" id="RHEA:11824"/>
        <dbReference type="ChEBI" id="CHEBI:11561"/>
        <dbReference type="ChEBI" id="CHEBI:11851"/>
        <dbReference type="ChEBI" id="CHEBI:15377"/>
        <dbReference type="ChEBI" id="CHEBI:15636"/>
        <dbReference type="ChEBI" id="CHEBI:57453"/>
        <dbReference type="EC" id="2.1.2.11"/>
    </reaction>
</comment>
<dbReference type="Gene3D" id="3.20.20.60">
    <property type="entry name" value="Phosphoenolpyruvate-binding domains"/>
    <property type="match status" value="1"/>
</dbReference>
<keyword evidence="7 10" id="KW-0479">Metal-binding</keyword>
<dbReference type="CDD" id="cd06557">
    <property type="entry name" value="KPHMT-like"/>
    <property type="match status" value="1"/>
</dbReference>
<comment type="subcellular location">
    <subcellularLocation>
        <location evidence="7">Cytoplasm</location>
    </subcellularLocation>
</comment>
<dbReference type="EC" id="2.1.2.11" evidence="7"/>
<comment type="function">
    <text evidence="6 7">Catalyzes the reversible reaction in which hydroxymethyl group from 5,10-methylenetetrahydrofolate is transferred onto alpha-ketoisovalerate to form ketopantoate.</text>
</comment>
<dbReference type="PANTHER" id="PTHR20881">
    <property type="entry name" value="3-METHYL-2-OXOBUTANOATE HYDROXYMETHYLTRANSFERASE"/>
    <property type="match status" value="1"/>
</dbReference>
<comment type="pathway">
    <text evidence="1 7">Cofactor biosynthesis; (R)-pantothenate biosynthesis; (R)-pantoate from 3-methyl-2-oxobutanoate: step 1/2.</text>
</comment>
<keyword evidence="7" id="KW-0963">Cytoplasm</keyword>
<feature type="active site" description="Proton acceptor" evidence="7 8">
    <location>
        <position position="184"/>
    </location>
</feature>
<dbReference type="HAMAP" id="MF_00156">
    <property type="entry name" value="PanB"/>
    <property type="match status" value="1"/>
</dbReference>
<evidence type="ECO:0000256" key="1">
    <source>
        <dbReference type="ARBA" id="ARBA00005033"/>
    </source>
</evidence>
<evidence type="ECO:0000256" key="10">
    <source>
        <dbReference type="PIRSR" id="PIRSR000388-3"/>
    </source>
</evidence>
<evidence type="ECO:0000256" key="5">
    <source>
        <dbReference type="ARBA" id="ARBA00022679"/>
    </source>
</evidence>
<evidence type="ECO:0000313" key="12">
    <source>
        <dbReference type="Proteomes" id="UP000186156"/>
    </source>
</evidence>
<dbReference type="PANTHER" id="PTHR20881:SF0">
    <property type="entry name" value="3-METHYL-2-OXOBUTANOATE HYDROXYMETHYLTRANSFERASE"/>
    <property type="match status" value="1"/>
</dbReference>
<sequence>MARTVTVRTLANMKRAGEKIAMLTAYDYPTAKLLSEAGVHVLLVGDSLGMVVQGQPTTVPVTLDQMVYHASLVSRGADGAMVVADLPFLTYQVSSEEALRSAGRLMQEGGVHGVKLEGGREIAKTVRRLVDAGIPVMGHIGLTPQSVHAFGGFAVQGKTADRALEMMEEALALEEAGAFSLVLEAVPAEVAAEITRRLSIPTIGIGAGPHCDGQVLVFHDFIGFTSGYIPKHNKRYADVASTIREAARQYIEEVAQGTFPGEEQTVHLHDAELRLFQSMLERHGGGPRG</sequence>
<dbReference type="NCBIfam" id="TIGR00222">
    <property type="entry name" value="panB"/>
    <property type="match status" value="1"/>
</dbReference>
<evidence type="ECO:0000256" key="9">
    <source>
        <dbReference type="PIRSR" id="PIRSR000388-2"/>
    </source>
</evidence>
<evidence type="ECO:0000256" key="7">
    <source>
        <dbReference type="HAMAP-Rule" id="MF_00156"/>
    </source>
</evidence>
<dbReference type="SUPFAM" id="SSF51621">
    <property type="entry name" value="Phosphoenolpyruvate/pyruvate domain"/>
    <property type="match status" value="1"/>
</dbReference>
<keyword evidence="11" id="KW-0489">Methyltransferase</keyword>
<dbReference type="NCBIfam" id="NF001452">
    <property type="entry name" value="PRK00311.1"/>
    <property type="match status" value="1"/>
</dbReference>
<keyword evidence="7 10" id="KW-0460">Magnesium</keyword>
<proteinExistence type="inferred from homology"/>
<dbReference type="OrthoDB" id="9781789at2"/>
<dbReference type="Proteomes" id="UP000186156">
    <property type="component" value="Unassembled WGS sequence"/>
</dbReference>
<dbReference type="RefSeq" id="WP_076343935.1">
    <property type="nucleotide sequence ID" value="NZ_FTOO01000001.1"/>
</dbReference>
<dbReference type="STRING" id="252246.SAMN05421799_10153"/>
<feature type="binding site" evidence="7 10">
    <location>
        <position position="85"/>
    </location>
    <ligand>
        <name>Mg(2+)</name>
        <dbReference type="ChEBI" id="CHEBI:18420"/>
    </ligand>
</feature>
<name>A0A1N7JLD0_9BACL</name>
<dbReference type="GO" id="GO:0005737">
    <property type="term" value="C:cytoplasm"/>
    <property type="evidence" value="ECO:0007669"/>
    <property type="project" value="UniProtKB-SubCell"/>
</dbReference>
<keyword evidence="5 7" id="KW-0808">Transferase</keyword>
<comment type="similarity">
    <text evidence="2 7">Belongs to the PanB family.</text>
</comment>
<feature type="binding site" evidence="7 9">
    <location>
        <position position="115"/>
    </location>
    <ligand>
        <name>3-methyl-2-oxobutanoate</name>
        <dbReference type="ChEBI" id="CHEBI:11851"/>
    </ligand>
</feature>
<evidence type="ECO:0000256" key="2">
    <source>
        <dbReference type="ARBA" id="ARBA00008676"/>
    </source>
</evidence>
<dbReference type="GO" id="GO:0008168">
    <property type="term" value="F:methyltransferase activity"/>
    <property type="evidence" value="ECO:0007669"/>
    <property type="project" value="UniProtKB-KW"/>
</dbReference>
<dbReference type="InterPro" id="IPR040442">
    <property type="entry name" value="Pyrv_kinase-like_dom_sf"/>
</dbReference>
<dbReference type="GO" id="GO:0003864">
    <property type="term" value="F:3-methyl-2-oxobutanoate hydroxymethyltransferase activity"/>
    <property type="evidence" value="ECO:0007669"/>
    <property type="project" value="UniProtKB-UniRule"/>
</dbReference>
<evidence type="ECO:0000256" key="4">
    <source>
        <dbReference type="ARBA" id="ARBA00022655"/>
    </source>
</evidence>
<keyword evidence="12" id="KW-1185">Reference proteome</keyword>
<dbReference type="EMBL" id="FTOO01000001">
    <property type="protein sequence ID" value="SIS50149.1"/>
    <property type="molecule type" value="Genomic_DNA"/>
</dbReference>
<evidence type="ECO:0000256" key="3">
    <source>
        <dbReference type="ARBA" id="ARBA00011424"/>
    </source>
</evidence>
<comment type="subunit">
    <text evidence="3 7">Homodecamer; pentamer of dimers.</text>
</comment>
<dbReference type="InterPro" id="IPR003700">
    <property type="entry name" value="Pantoate_hydroxy_MeTrfase"/>
</dbReference>
<feature type="binding site" evidence="7 10">
    <location>
        <position position="46"/>
    </location>
    <ligand>
        <name>Mg(2+)</name>
        <dbReference type="ChEBI" id="CHEBI:18420"/>
    </ligand>
</feature>
<dbReference type="UniPathway" id="UPA00028">
    <property type="reaction ID" value="UER00003"/>
</dbReference>
<gene>
    <name evidence="7" type="primary">panB</name>
    <name evidence="11" type="ORF">SAMN05421799_10153</name>
</gene>
<feature type="binding site" evidence="7 9">
    <location>
        <begin position="46"/>
        <end position="47"/>
    </location>
    <ligand>
        <name>3-methyl-2-oxobutanoate</name>
        <dbReference type="ChEBI" id="CHEBI:11851"/>
    </ligand>
</feature>
<dbReference type="GO" id="GO:0032259">
    <property type="term" value="P:methylation"/>
    <property type="evidence" value="ECO:0007669"/>
    <property type="project" value="UniProtKB-KW"/>
</dbReference>
<dbReference type="PIRSF" id="PIRSF000388">
    <property type="entry name" value="Pantoate_hydroxy_MeTrfase"/>
    <property type="match status" value="1"/>
</dbReference>
<dbReference type="InterPro" id="IPR015813">
    <property type="entry name" value="Pyrv/PenolPyrv_kinase-like_dom"/>
</dbReference>